<dbReference type="PANTHER" id="PTHR36503">
    <property type="entry name" value="BLR2520 PROTEIN"/>
    <property type="match status" value="1"/>
</dbReference>
<dbReference type="InterPro" id="IPR037523">
    <property type="entry name" value="VOC_core"/>
</dbReference>
<evidence type="ECO:0000313" key="3">
    <source>
        <dbReference type="Proteomes" id="UP001139168"/>
    </source>
</evidence>
<dbReference type="Pfam" id="PF00903">
    <property type="entry name" value="Glyoxalase"/>
    <property type="match status" value="1"/>
</dbReference>
<dbReference type="Proteomes" id="UP001139168">
    <property type="component" value="Unassembled WGS sequence"/>
</dbReference>
<feature type="domain" description="VOC" evidence="1">
    <location>
        <begin position="22"/>
        <end position="133"/>
    </location>
</feature>
<dbReference type="PANTHER" id="PTHR36503:SF2">
    <property type="entry name" value="BLR2408 PROTEIN"/>
    <property type="match status" value="1"/>
</dbReference>
<dbReference type="SUPFAM" id="SSF54593">
    <property type="entry name" value="Glyoxalase/Bleomycin resistance protein/Dihydroxybiphenyl dioxygenase"/>
    <property type="match status" value="1"/>
</dbReference>
<protein>
    <recommendedName>
        <fullName evidence="1">VOC domain-containing protein</fullName>
    </recommendedName>
</protein>
<name>A0ABS8GHT7_9MICC</name>
<proteinExistence type="predicted"/>
<dbReference type="RefSeq" id="WP_227890830.1">
    <property type="nucleotide sequence ID" value="NZ_JAJFZQ010000005.1"/>
</dbReference>
<keyword evidence="3" id="KW-1185">Reference proteome</keyword>
<evidence type="ECO:0000313" key="2">
    <source>
        <dbReference type="EMBL" id="MCC3266016.1"/>
    </source>
</evidence>
<dbReference type="EMBL" id="JAJFZQ010000005">
    <property type="protein sequence ID" value="MCC3266016.1"/>
    <property type="molecule type" value="Genomic_DNA"/>
</dbReference>
<organism evidence="2 3">
    <name type="scientific">Arthrobacter gengyunqii</name>
    <dbReference type="NCBI Taxonomy" id="2886940"/>
    <lineage>
        <taxon>Bacteria</taxon>
        <taxon>Bacillati</taxon>
        <taxon>Actinomycetota</taxon>
        <taxon>Actinomycetes</taxon>
        <taxon>Micrococcales</taxon>
        <taxon>Micrococcaceae</taxon>
        <taxon>Arthrobacter</taxon>
    </lineage>
</organism>
<accession>A0ABS8GHT7</accession>
<dbReference type="InterPro" id="IPR004360">
    <property type="entry name" value="Glyas_Fos-R_dOase_dom"/>
</dbReference>
<comment type="caution">
    <text evidence="2">The sequence shown here is derived from an EMBL/GenBank/DDBJ whole genome shotgun (WGS) entry which is preliminary data.</text>
</comment>
<gene>
    <name evidence="2" type="ORF">LJ752_08150</name>
</gene>
<dbReference type="Gene3D" id="3.10.180.10">
    <property type="entry name" value="2,3-Dihydroxybiphenyl 1,2-Dioxygenase, domain 1"/>
    <property type="match status" value="1"/>
</dbReference>
<reference evidence="2" key="1">
    <citation type="submission" date="2021-10" db="EMBL/GenBank/DDBJ databases">
        <title>Novel species in genus Arthrobacter.</title>
        <authorList>
            <person name="Liu Y."/>
        </authorList>
    </citation>
    <scope>NUCLEOTIDE SEQUENCE</scope>
    <source>
        <strain evidence="2">Zg-Y786</strain>
    </source>
</reference>
<sequence length="142" mass="15412">MDGSVHPRVETRQGLGGLRLYPVIYPRLPVADLDRSTGFYMGLGFSLNERLSTVDLSAINISAAIVLVLLPRPFSQESRTALAFPTRSDVDEILAACAPSGGRVVSRARLRGKGVYLGTAADPDGHLWDFLCRDGEPWEGNL</sequence>
<dbReference type="PROSITE" id="PS51819">
    <property type="entry name" value="VOC"/>
    <property type="match status" value="1"/>
</dbReference>
<evidence type="ECO:0000259" key="1">
    <source>
        <dbReference type="PROSITE" id="PS51819"/>
    </source>
</evidence>
<dbReference type="InterPro" id="IPR029068">
    <property type="entry name" value="Glyas_Bleomycin-R_OHBP_Dase"/>
</dbReference>